<evidence type="ECO:0000313" key="2">
    <source>
        <dbReference type="Proteomes" id="UP000317894"/>
    </source>
</evidence>
<dbReference type="Proteomes" id="UP000317894">
    <property type="component" value="Unassembled WGS sequence"/>
</dbReference>
<sequence>MGAMRATVLIAMVCGLAVASCGKKDRAKSAGALAPARIATIGVNSYLWSAALETIAFMPIATVDSNGGVIVTDWYASPTVPNERVKVTIAILDTQLRADAIRVSASRQTLAASGWVEATVRAGTVQKLEEAILGKARDLRRAQMGS</sequence>
<protein>
    <submittedName>
        <fullName evidence="1">DUF3576 domain-containing protein</fullName>
    </submittedName>
</protein>
<dbReference type="Pfam" id="PF12100">
    <property type="entry name" value="DUF3576"/>
    <property type="match status" value="1"/>
</dbReference>
<dbReference type="EMBL" id="VJWA01000002">
    <property type="protein sequence ID" value="TRW14898.1"/>
    <property type="molecule type" value="Genomic_DNA"/>
</dbReference>
<dbReference type="OrthoDB" id="8479681at2"/>
<reference evidence="1 2" key="1">
    <citation type="submission" date="2019-07" db="EMBL/GenBank/DDBJ databases">
        <title>Novel species isolated from glacier.</title>
        <authorList>
            <person name="Liu Q."/>
            <person name="Xin Y.-H."/>
        </authorList>
    </citation>
    <scope>NUCLEOTIDE SEQUENCE [LARGE SCALE GENOMIC DNA]</scope>
    <source>
        <strain evidence="1 2">LB1R16</strain>
    </source>
</reference>
<dbReference type="RefSeq" id="WP_144335068.1">
    <property type="nucleotide sequence ID" value="NZ_VJWA01000002.1"/>
</dbReference>
<comment type="caution">
    <text evidence="1">The sequence shown here is derived from an EMBL/GenBank/DDBJ whole genome shotgun (WGS) entry which is preliminary data.</text>
</comment>
<gene>
    <name evidence="1" type="ORF">FMM06_14625</name>
</gene>
<proteinExistence type="predicted"/>
<evidence type="ECO:0000313" key="1">
    <source>
        <dbReference type="EMBL" id="TRW14898.1"/>
    </source>
</evidence>
<accession>A0A552U9K2</accession>
<organism evidence="1 2">
    <name type="scientific">Glacieibacterium frigidum</name>
    <dbReference type="NCBI Taxonomy" id="2593303"/>
    <lineage>
        <taxon>Bacteria</taxon>
        <taxon>Pseudomonadati</taxon>
        <taxon>Pseudomonadota</taxon>
        <taxon>Alphaproteobacteria</taxon>
        <taxon>Sphingomonadales</taxon>
        <taxon>Sphingosinicellaceae</taxon>
        <taxon>Glacieibacterium</taxon>
    </lineage>
</organism>
<dbReference type="InterPro" id="IPR021959">
    <property type="entry name" value="DUF3576"/>
</dbReference>
<dbReference type="AlphaFoldDB" id="A0A552U9K2"/>
<name>A0A552U9K2_9SPHN</name>
<dbReference type="PROSITE" id="PS51257">
    <property type="entry name" value="PROKAR_LIPOPROTEIN"/>
    <property type="match status" value="1"/>
</dbReference>
<keyword evidence="2" id="KW-1185">Reference proteome</keyword>